<name>A0A9X1QJN0_9BACT</name>
<dbReference type="Pfam" id="PF13692">
    <property type="entry name" value="Glyco_trans_1_4"/>
    <property type="match status" value="1"/>
</dbReference>
<dbReference type="RefSeq" id="WP_235179658.1">
    <property type="nucleotide sequence ID" value="NZ_JAKFFV010000021.1"/>
</dbReference>
<dbReference type="EMBL" id="JAKFFV010000021">
    <property type="protein sequence ID" value="MCF2501512.1"/>
    <property type="molecule type" value="Genomic_DNA"/>
</dbReference>
<gene>
    <name evidence="1" type="ORF">L0661_24560</name>
</gene>
<dbReference type="EC" id="2.4.-.-" evidence="1"/>
<reference evidence="1" key="1">
    <citation type="submission" date="2022-01" db="EMBL/GenBank/DDBJ databases">
        <title>Novel species in genus Dyadobacter.</title>
        <authorList>
            <person name="Ma C."/>
        </authorList>
    </citation>
    <scope>NUCLEOTIDE SEQUENCE</scope>
    <source>
        <strain evidence="1">CY357</strain>
    </source>
</reference>
<dbReference type="Proteomes" id="UP001139411">
    <property type="component" value="Unassembled WGS sequence"/>
</dbReference>
<evidence type="ECO:0000313" key="1">
    <source>
        <dbReference type="EMBL" id="MCF2501512.1"/>
    </source>
</evidence>
<accession>A0A9X1QJN0</accession>
<protein>
    <submittedName>
        <fullName evidence="1">Glycosyltransferase</fullName>
        <ecNumber evidence="1">2.4.-.-</ecNumber>
    </submittedName>
</protein>
<keyword evidence="1" id="KW-0808">Transferase</keyword>
<dbReference type="AlphaFoldDB" id="A0A9X1QJN0"/>
<dbReference type="GO" id="GO:0016757">
    <property type="term" value="F:glycosyltransferase activity"/>
    <property type="evidence" value="ECO:0007669"/>
    <property type="project" value="UniProtKB-KW"/>
</dbReference>
<dbReference type="Gene3D" id="3.40.50.2000">
    <property type="entry name" value="Glycogen Phosphorylase B"/>
    <property type="match status" value="1"/>
</dbReference>
<dbReference type="SUPFAM" id="SSF53756">
    <property type="entry name" value="UDP-Glycosyltransferase/glycogen phosphorylase"/>
    <property type="match status" value="1"/>
</dbReference>
<organism evidence="1 2">
    <name type="scientific">Dyadobacter chenhuakuii</name>
    <dbReference type="NCBI Taxonomy" id="2909339"/>
    <lineage>
        <taxon>Bacteria</taxon>
        <taxon>Pseudomonadati</taxon>
        <taxon>Bacteroidota</taxon>
        <taxon>Cytophagia</taxon>
        <taxon>Cytophagales</taxon>
        <taxon>Spirosomataceae</taxon>
        <taxon>Dyadobacter</taxon>
    </lineage>
</organism>
<comment type="caution">
    <text evidence="1">The sequence shown here is derived from an EMBL/GenBank/DDBJ whole genome shotgun (WGS) entry which is preliminary data.</text>
</comment>
<evidence type="ECO:0000313" key="2">
    <source>
        <dbReference type="Proteomes" id="UP001139411"/>
    </source>
</evidence>
<keyword evidence="1" id="KW-0328">Glycosyltransferase</keyword>
<proteinExistence type="predicted"/>
<sequence>MIVLVAPYTGYNKSGDVHLGASKKIRFVISVLSKLSNDIILINSAHNALEKNALVKRKIVIDGVSLTEILPPTIQRRAVGKLLNLVNINEVVEQLETEEQTGKAPELFWFYNAYAFEMLFANKVSKKYKAPLILEFEDWHFSRNRGGSLKPWIDYLFWRISIGKFEKVYAINANVRNIVRPLCSNVSLLPGVVPKSLAIIAQNNAPFAKSGKALKIGYFGGLSKEKGADIVLALPDMLSSNFVLHVTGSGSLSTLFTEQSHKTPDKLVYHGLVDDKELMEIIADCDIILNPHTPIAEFKDGLFPFKVIESIASGRMLISTELSFTGFEELAKGTLFVDHSVTAFAKAITEARSWFEKNKTDIEESSSKAIAMFGEESIVGYLKQLIETKTGHIA</sequence>